<sequence>MDSSETRVSDRSRGGDNPVRDATQSYLKTLGDGSRTAVGHVLDEFIRECELERFDDINRDLCRVYGEYLTAETNRTDRDLSGRTAHTYYDYVRAFLSFCVGEGLLDTNPAHQNDIEKFLPGIDTQPDRQFWSVDQRETLLRHFDRQVDSALEPPRAPYEIRLERYRLRALIAVLGLTGVRGGEVFSKPRDERRNGITWTDVDIEGDTLTVRGKVKRTDRNPFEDVQLPDRAASKLAKYYEVADPPTDEWPVFPTNHYPSKRKALEREFSETRVDTMLERNAIDELLREHEVPPPAISTNGTRSVLKRISESLAPLYECIEYDSDANVYLKPHGARRGLGHELVRKGHTTVAQKSLRHGSPDVTEQSYQNVKASETAKDVTDILEQRSDER</sequence>
<dbReference type="GO" id="GO:0015074">
    <property type="term" value="P:DNA integration"/>
    <property type="evidence" value="ECO:0007669"/>
    <property type="project" value="UniProtKB-KW"/>
</dbReference>
<dbReference type="Gene3D" id="1.10.443.10">
    <property type="entry name" value="Intergrase catalytic core"/>
    <property type="match status" value="1"/>
</dbReference>
<feature type="region of interest" description="Disordered" evidence="4">
    <location>
        <begin position="1"/>
        <end position="22"/>
    </location>
</feature>
<reference evidence="7" key="1">
    <citation type="submission" date="2019-05" db="EMBL/GenBank/DDBJ databases">
        <title>Genome sequence and methylation pattern of the halophilic Archaeon Natrinema versiforme BOL5-4.</title>
        <authorList>
            <person name="DasSarma P."/>
            <person name="Anton B.P."/>
            <person name="DasSarma S.L."/>
            <person name="Martinez F.L."/>
            <person name="Guzman D."/>
            <person name="Roberts R.J."/>
            <person name="DasSarma S."/>
        </authorList>
    </citation>
    <scope>NUCLEOTIDE SEQUENCE [LARGE SCALE GENOMIC DNA]</scope>
    <source>
        <strain evidence="7">BOL5-4</strain>
        <plasmid evidence="7">pnve414</plasmid>
    </source>
</reference>
<dbReference type="OrthoDB" id="194919at2157"/>
<dbReference type="KEGG" id="nvr:FEJ81_21330"/>
<evidence type="ECO:0000259" key="5">
    <source>
        <dbReference type="Pfam" id="PF13102"/>
    </source>
</evidence>
<name>A0A4V1G0C2_9EURY</name>
<feature type="region of interest" description="Disordered" evidence="4">
    <location>
        <begin position="350"/>
        <end position="390"/>
    </location>
</feature>
<feature type="compositionally biased region" description="Polar residues" evidence="4">
    <location>
        <begin position="362"/>
        <end position="372"/>
    </location>
</feature>
<feature type="compositionally biased region" description="Basic and acidic residues" evidence="4">
    <location>
        <begin position="1"/>
        <end position="14"/>
    </location>
</feature>
<dbReference type="InterPro" id="IPR025269">
    <property type="entry name" value="SAM-like_dom"/>
</dbReference>
<dbReference type="RefSeq" id="WP_138247226.1">
    <property type="nucleotide sequence ID" value="NZ_CP040332.1"/>
</dbReference>
<dbReference type="SUPFAM" id="SSF56349">
    <property type="entry name" value="DNA breaking-rejoining enzymes"/>
    <property type="match status" value="1"/>
</dbReference>
<feature type="compositionally biased region" description="Basic and acidic residues" evidence="4">
    <location>
        <begin position="374"/>
        <end position="390"/>
    </location>
</feature>
<evidence type="ECO:0000313" key="6">
    <source>
        <dbReference type="EMBL" id="QCS44836.1"/>
    </source>
</evidence>
<dbReference type="PANTHER" id="PTHR30349:SF41">
    <property type="entry name" value="INTEGRASE_RECOMBINASE PROTEIN MJ0367-RELATED"/>
    <property type="match status" value="1"/>
</dbReference>
<keyword evidence="1" id="KW-0229">DNA integration</keyword>
<proteinExistence type="predicted"/>
<accession>A0A4V1G0C2</accession>
<dbReference type="Proteomes" id="UP000302218">
    <property type="component" value="Plasmid pNVE414"/>
</dbReference>
<evidence type="ECO:0000256" key="1">
    <source>
        <dbReference type="ARBA" id="ARBA00022908"/>
    </source>
</evidence>
<dbReference type="Pfam" id="PF13102">
    <property type="entry name" value="Phage_int_SAM_5"/>
    <property type="match status" value="1"/>
</dbReference>
<gene>
    <name evidence="6" type="ORF">FEJ81_21330</name>
</gene>
<keyword evidence="2" id="KW-0238">DNA-binding</keyword>
<keyword evidence="6" id="KW-0614">Plasmid</keyword>
<evidence type="ECO:0000256" key="4">
    <source>
        <dbReference type="SAM" id="MobiDB-lite"/>
    </source>
</evidence>
<dbReference type="GeneID" id="40267872"/>
<dbReference type="InterPro" id="IPR010998">
    <property type="entry name" value="Integrase_recombinase_N"/>
</dbReference>
<organism evidence="6 7">
    <name type="scientific">Natrinema versiforme</name>
    <dbReference type="NCBI Taxonomy" id="88724"/>
    <lineage>
        <taxon>Archaea</taxon>
        <taxon>Methanobacteriati</taxon>
        <taxon>Methanobacteriota</taxon>
        <taxon>Stenosarchaea group</taxon>
        <taxon>Halobacteria</taxon>
        <taxon>Halobacteriales</taxon>
        <taxon>Natrialbaceae</taxon>
        <taxon>Natrinema</taxon>
    </lineage>
</organism>
<dbReference type="InterPro" id="IPR050090">
    <property type="entry name" value="Tyrosine_recombinase_XerCD"/>
</dbReference>
<protein>
    <submittedName>
        <fullName evidence="6">Site-specific integrase</fullName>
    </submittedName>
</protein>
<dbReference type="PANTHER" id="PTHR30349">
    <property type="entry name" value="PHAGE INTEGRASE-RELATED"/>
    <property type="match status" value="1"/>
</dbReference>
<dbReference type="InterPro" id="IPR011010">
    <property type="entry name" value="DNA_brk_join_enz"/>
</dbReference>
<geneLocation type="plasmid" evidence="7">
    <name>pnve414</name>
</geneLocation>
<evidence type="ECO:0000256" key="3">
    <source>
        <dbReference type="ARBA" id="ARBA00023172"/>
    </source>
</evidence>
<dbReference type="CDD" id="cd00397">
    <property type="entry name" value="DNA_BRE_C"/>
    <property type="match status" value="1"/>
</dbReference>
<dbReference type="GO" id="GO:0006310">
    <property type="term" value="P:DNA recombination"/>
    <property type="evidence" value="ECO:0007669"/>
    <property type="project" value="UniProtKB-KW"/>
</dbReference>
<dbReference type="InterPro" id="IPR013762">
    <property type="entry name" value="Integrase-like_cat_sf"/>
</dbReference>
<dbReference type="Gene3D" id="1.10.150.130">
    <property type="match status" value="1"/>
</dbReference>
<dbReference type="GO" id="GO:0003677">
    <property type="term" value="F:DNA binding"/>
    <property type="evidence" value="ECO:0007669"/>
    <property type="project" value="UniProtKB-KW"/>
</dbReference>
<evidence type="ECO:0000313" key="7">
    <source>
        <dbReference type="Proteomes" id="UP000302218"/>
    </source>
</evidence>
<evidence type="ECO:0000256" key="2">
    <source>
        <dbReference type="ARBA" id="ARBA00023125"/>
    </source>
</evidence>
<dbReference type="AlphaFoldDB" id="A0A4V1G0C2"/>
<feature type="domain" description="Phage integrase SAM-like" evidence="5">
    <location>
        <begin position="40"/>
        <end position="111"/>
    </location>
</feature>
<keyword evidence="3" id="KW-0233">DNA recombination</keyword>
<dbReference type="EMBL" id="CP040332">
    <property type="protein sequence ID" value="QCS44836.1"/>
    <property type="molecule type" value="Genomic_DNA"/>
</dbReference>